<dbReference type="STRING" id="1388766.A0A017SR45"/>
<dbReference type="HOGENOM" id="CLU_015320_3_1_1"/>
<accession>A0A017SR45</accession>
<evidence type="ECO:0000256" key="1">
    <source>
        <dbReference type="SAM" id="MobiDB-lite"/>
    </source>
</evidence>
<proteinExistence type="predicted"/>
<dbReference type="GO" id="GO:0030479">
    <property type="term" value="C:actin cortical patch"/>
    <property type="evidence" value="ECO:0007669"/>
    <property type="project" value="TreeGrafter"/>
</dbReference>
<sequence>MERIHNPFPASLRCESKKSMRILESFIRPSSIGSPGLSLPAHVLEKAKGLVIFTVFRIGFLGSARFGSGIMVARLDDGSWSPPSAITIFGAGFGGLIGVEMTDFVFVLNDPHAVRTFSQCGSALLSANLSTALGPVGRSVEMGGGASAKGVAATFAYSKSKGAYGGISLEGAILIERRYANRKLYKQKVKASQVLTGAVAPPPEVKPLMDILALDIFHPKLNAATLSREMPPDDTVELPAQGEHQVSELHTEPSQPVYELDAGPAPTASTAPTAPTAPTPPTPRVIQSEQ</sequence>
<dbReference type="InterPro" id="IPR051702">
    <property type="entry name" value="SH3_domain_YSC84-like"/>
</dbReference>
<keyword evidence="4" id="KW-1185">Reference proteome</keyword>
<dbReference type="PANTHER" id="PTHR15629">
    <property type="entry name" value="SH3YL1 PROTEIN"/>
    <property type="match status" value="1"/>
</dbReference>
<dbReference type="CDD" id="cd11525">
    <property type="entry name" value="SYLF_SH3YL1_like"/>
    <property type="match status" value="1"/>
</dbReference>
<dbReference type="GeneID" id="63693139"/>
<gene>
    <name evidence="3" type="ORF">EURHEDRAFT_222861</name>
</gene>
<dbReference type="GO" id="GO:0051015">
    <property type="term" value="F:actin filament binding"/>
    <property type="evidence" value="ECO:0007669"/>
    <property type="project" value="TreeGrafter"/>
</dbReference>
<dbReference type="RefSeq" id="XP_040642443.1">
    <property type="nucleotide sequence ID" value="XM_040778015.1"/>
</dbReference>
<organism evidence="3 4">
    <name type="scientific">Aspergillus ruber (strain CBS 135680)</name>
    <dbReference type="NCBI Taxonomy" id="1388766"/>
    <lineage>
        <taxon>Eukaryota</taxon>
        <taxon>Fungi</taxon>
        <taxon>Dikarya</taxon>
        <taxon>Ascomycota</taxon>
        <taxon>Pezizomycotina</taxon>
        <taxon>Eurotiomycetes</taxon>
        <taxon>Eurotiomycetidae</taxon>
        <taxon>Eurotiales</taxon>
        <taxon>Aspergillaceae</taxon>
        <taxon>Aspergillus</taxon>
        <taxon>Aspergillus subgen. Aspergillus</taxon>
    </lineage>
</organism>
<evidence type="ECO:0000259" key="2">
    <source>
        <dbReference type="Pfam" id="PF04366"/>
    </source>
</evidence>
<evidence type="ECO:0000313" key="4">
    <source>
        <dbReference type="Proteomes" id="UP000019804"/>
    </source>
</evidence>
<dbReference type="EMBL" id="KK088413">
    <property type="protein sequence ID" value="EYE98755.1"/>
    <property type="molecule type" value="Genomic_DNA"/>
</dbReference>
<reference evidence="4" key="1">
    <citation type="journal article" date="2014" name="Nat. Commun.">
        <title>Genomic adaptations of the halophilic Dead Sea filamentous fungus Eurotium rubrum.</title>
        <authorList>
            <person name="Kis-Papo T."/>
            <person name="Weig A.R."/>
            <person name="Riley R."/>
            <person name="Persoh D."/>
            <person name="Salamov A."/>
            <person name="Sun H."/>
            <person name="Lipzen A."/>
            <person name="Wasser S.P."/>
            <person name="Rambold G."/>
            <person name="Grigoriev I.V."/>
            <person name="Nevo E."/>
        </authorList>
    </citation>
    <scope>NUCLEOTIDE SEQUENCE [LARGE SCALE GENOMIC DNA]</scope>
    <source>
        <strain evidence="4">CBS 135680</strain>
    </source>
</reference>
<dbReference type="Proteomes" id="UP000019804">
    <property type="component" value="Unassembled WGS sequence"/>
</dbReference>
<name>A0A017SR45_ASPRC</name>
<feature type="domain" description="Ysc84 actin-binding" evidence="2">
    <location>
        <begin position="90"/>
        <end position="212"/>
    </location>
</feature>
<dbReference type="GO" id="GO:0035091">
    <property type="term" value="F:phosphatidylinositol binding"/>
    <property type="evidence" value="ECO:0007669"/>
    <property type="project" value="TreeGrafter"/>
</dbReference>
<dbReference type="GO" id="GO:0051666">
    <property type="term" value="P:actin cortical patch localization"/>
    <property type="evidence" value="ECO:0007669"/>
    <property type="project" value="TreeGrafter"/>
</dbReference>
<dbReference type="Pfam" id="PF04366">
    <property type="entry name" value="Ysc84"/>
    <property type="match status" value="1"/>
</dbReference>
<dbReference type="PANTHER" id="PTHR15629:SF2">
    <property type="entry name" value="SH3 DOMAIN-CONTAINING YSC84-LIKE PROTEIN 1"/>
    <property type="match status" value="1"/>
</dbReference>
<dbReference type="InterPro" id="IPR007461">
    <property type="entry name" value="Ysc84_actin-binding"/>
</dbReference>
<dbReference type="InterPro" id="IPR033643">
    <property type="entry name" value="SYLF_SH3YL1-like"/>
</dbReference>
<dbReference type="AlphaFoldDB" id="A0A017SR45"/>
<feature type="region of interest" description="Disordered" evidence="1">
    <location>
        <begin position="230"/>
        <end position="290"/>
    </location>
</feature>
<feature type="compositionally biased region" description="Low complexity" evidence="1">
    <location>
        <begin position="262"/>
        <end position="274"/>
    </location>
</feature>
<dbReference type="GO" id="GO:0051017">
    <property type="term" value="P:actin filament bundle assembly"/>
    <property type="evidence" value="ECO:0007669"/>
    <property type="project" value="TreeGrafter"/>
</dbReference>
<dbReference type="OrthoDB" id="10255128at2759"/>
<protein>
    <submittedName>
        <fullName evidence="3">DUF500-domain-containing protein</fullName>
    </submittedName>
</protein>
<evidence type="ECO:0000313" key="3">
    <source>
        <dbReference type="EMBL" id="EYE98755.1"/>
    </source>
</evidence>